<dbReference type="EMBL" id="JARAOO010000004">
    <property type="protein sequence ID" value="KAJ7970130.1"/>
    <property type="molecule type" value="Genomic_DNA"/>
</dbReference>
<gene>
    <name evidence="1" type="ORF">O6P43_008360</name>
</gene>
<dbReference type="KEGG" id="qsa:O6P43_008360"/>
<accession>A0AAD7M544</accession>
<proteinExistence type="predicted"/>
<protein>
    <submittedName>
        <fullName evidence="1">Uncharacterized protein</fullName>
    </submittedName>
</protein>
<reference evidence="1" key="1">
    <citation type="journal article" date="2023" name="Science">
        <title>Elucidation of the pathway for biosynthesis of saponin adjuvants from the soapbark tree.</title>
        <authorList>
            <person name="Reed J."/>
            <person name="Orme A."/>
            <person name="El-Demerdash A."/>
            <person name="Owen C."/>
            <person name="Martin L.B.B."/>
            <person name="Misra R.C."/>
            <person name="Kikuchi S."/>
            <person name="Rejzek M."/>
            <person name="Martin A.C."/>
            <person name="Harkess A."/>
            <person name="Leebens-Mack J."/>
            <person name="Louveau T."/>
            <person name="Stephenson M.J."/>
            <person name="Osbourn A."/>
        </authorList>
    </citation>
    <scope>NUCLEOTIDE SEQUENCE</scope>
    <source>
        <strain evidence="1">S10</strain>
    </source>
</reference>
<evidence type="ECO:0000313" key="1">
    <source>
        <dbReference type="EMBL" id="KAJ7970130.1"/>
    </source>
</evidence>
<keyword evidence="2" id="KW-1185">Reference proteome</keyword>
<evidence type="ECO:0000313" key="2">
    <source>
        <dbReference type="Proteomes" id="UP001163823"/>
    </source>
</evidence>
<name>A0AAD7M544_QUISA</name>
<dbReference type="AlphaFoldDB" id="A0AAD7M544"/>
<comment type="caution">
    <text evidence="1">The sequence shown here is derived from an EMBL/GenBank/DDBJ whole genome shotgun (WGS) entry which is preliminary data.</text>
</comment>
<organism evidence="1 2">
    <name type="scientific">Quillaja saponaria</name>
    <name type="common">Soap bark tree</name>
    <dbReference type="NCBI Taxonomy" id="32244"/>
    <lineage>
        <taxon>Eukaryota</taxon>
        <taxon>Viridiplantae</taxon>
        <taxon>Streptophyta</taxon>
        <taxon>Embryophyta</taxon>
        <taxon>Tracheophyta</taxon>
        <taxon>Spermatophyta</taxon>
        <taxon>Magnoliopsida</taxon>
        <taxon>eudicotyledons</taxon>
        <taxon>Gunneridae</taxon>
        <taxon>Pentapetalae</taxon>
        <taxon>rosids</taxon>
        <taxon>fabids</taxon>
        <taxon>Fabales</taxon>
        <taxon>Quillajaceae</taxon>
        <taxon>Quillaja</taxon>
    </lineage>
</organism>
<sequence length="121" mass="13823">MSAEAFKDQLKNQLAQACALEFPEECNAQIFRHYFLQCLFVGIRLCFMLLISAETKSIYFQRVRGKCLEKCITKPGSNLTDRKVTSCVGWSRQREKEKLCGNHRQIKDYASKMTSSAETAG</sequence>
<dbReference type="Proteomes" id="UP001163823">
    <property type="component" value="Chromosome 4"/>
</dbReference>